<evidence type="ECO:0000313" key="15">
    <source>
        <dbReference type="Proteomes" id="UP000887568"/>
    </source>
</evidence>
<feature type="transmembrane region" description="Helical" evidence="12">
    <location>
        <begin position="554"/>
        <end position="575"/>
    </location>
</feature>
<comment type="subcellular location">
    <subcellularLocation>
        <location evidence="1">Membrane</location>
        <topology evidence="1">Multi-pass membrane protein</topology>
    </subcellularLocation>
</comment>
<dbReference type="PRINTS" id="PR01097">
    <property type="entry name" value="TRNSRECEPTRP"/>
</dbReference>
<evidence type="ECO:0000256" key="5">
    <source>
        <dbReference type="ARBA" id="ARBA00022989"/>
    </source>
</evidence>
<feature type="transmembrane region" description="Helical" evidence="12">
    <location>
        <begin position="343"/>
        <end position="363"/>
    </location>
</feature>
<evidence type="ECO:0000256" key="3">
    <source>
        <dbReference type="ARBA" id="ARBA00022692"/>
    </source>
</evidence>
<evidence type="ECO:0000256" key="4">
    <source>
        <dbReference type="ARBA" id="ARBA00022737"/>
    </source>
</evidence>
<dbReference type="PANTHER" id="PTHR10117:SF54">
    <property type="entry name" value="TRANSIENT RECEPTOR POTENTIAL-GAMMA PROTEIN"/>
    <property type="match status" value="1"/>
</dbReference>
<organism evidence="14 15">
    <name type="scientific">Patiria miniata</name>
    <name type="common">Bat star</name>
    <name type="synonym">Asterina miniata</name>
    <dbReference type="NCBI Taxonomy" id="46514"/>
    <lineage>
        <taxon>Eukaryota</taxon>
        <taxon>Metazoa</taxon>
        <taxon>Echinodermata</taxon>
        <taxon>Eleutherozoa</taxon>
        <taxon>Asterozoa</taxon>
        <taxon>Asteroidea</taxon>
        <taxon>Valvatacea</taxon>
        <taxon>Valvatida</taxon>
        <taxon>Asterinidae</taxon>
        <taxon>Patiria</taxon>
    </lineage>
</organism>
<dbReference type="GO" id="GO:0005886">
    <property type="term" value="C:plasma membrane"/>
    <property type="evidence" value="ECO:0007669"/>
    <property type="project" value="TreeGrafter"/>
</dbReference>
<dbReference type="RefSeq" id="XP_038065339.1">
    <property type="nucleotide sequence ID" value="XM_038209411.1"/>
</dbReference>
<keyword evidence="4" id="KW-0677">Repeat</keyword>
<evidence type="ECO:0000256" key="11">
    <source>
        <dbReference type="SAM" id="MobiDB-lite"/>
    </source>
</evidence>
<proteinExistence type="predicted"/>
<keyword evidence="8 12" id="KW-0472">Membrane</keyword>
<dbReference type="Gene3D" id="1.25.40.20">
    <property type="entry name" value="Ankyrin repeat-containing domain"/>
    <property type="match status" value="1"/>
</dbReference>
<dbReference type="AlphaFoldDB" id="A0A914APH1"/>
<evidence type="ECO:0000256" key="7">
    <source>
        <dbReference type="ARBA" id="ARBA00023065"/>
    </source>
</evidence>
<dbReference type="InterPro" id="IPR013555">
    <property type="entry name" value="TRP_dom"/>
</dbReference>
<dbReference type="GO" id="GO:0034703">
    <property type="term" value="C:cation channel complex"/>
    <property type="evidence" value="ECO:0007669"/>
    <property type="project" value="TreeGrafter"/>
</dbReference>
<dbReference type="GO" id="GO:0051480">
    <property type="term" value="P:regulation of cytosolic calcium ion concentration"/>
    <property type="evidence" value="ECO:0007669"/>
    <property type="project" value="TreeGrafter"/>
</dbReference>
<evidence type="ECO:0000313" key="14">
    <source>
        <dbReference type="EnsemblMetazoa" id="XP_038065339.1"/>
    </source>
</evidence>
<feature type="transmembrane region" description="Helical" evidence="12">
    <location>
        <begin position="303"/>
        <end position="323"/>
    </location>
</feature>
<evidence type="ECO:0000256" key="6">
    <source>
        <dbReference type="ARBA" id="ARBA00023043"/>
    </source>
</evidence>
<feature type="repeat" description="ANK" evidence="10">
    <location>
        <begin position="118"/>
        <end position="150"/>
    </location>
</feature>
<feature type="region of interest" description="Disordered" evidence="11">
    <location>
        <begin position="457"/>
        <end position="477"/>
    </location>
</feature>
<keyword evidence="7" id="KW-0406">Ion transport</keyword>
<dbReference type="InterPro" id="IPR036770">
    <property type="entry name" value="Ankyrin_rpt-contain_sf"/>
</dbReference>
<dbReference type="Pfam" id="PF12796">
    <property type="entry name" value="Ank_2"/>
    <property type="match status" value="1"/>
</dbReference>
<accession>A0A914APH1</accession>
<dbReference type="GeneID" id="119735626"/>
<dbReference type="SMART" id="SM01420">
    <property type="entry name" value="TRP_2"/>
    <property type="match status" value="1"/>
</dbReference>
<dbReference type="OrthoDB" id="2373987at2759"/>
<keyword evidence="5 12" id="KW-1133">Transmembrane helix</keyword>
<dbReference type="InterPro" id="IPR002153">
    <property type="entry name" value="TRPC_channel"/>
</dbReference>
<dbReference type="EnsemblMetazoa" id="XM_038209411.1">
    <property type="protein sequence ID" value="XP_038065339.1"/>
    <property type="gene ID" value="LOC119735626"/>
</dbReference>
<dbReference type="PROSITE" id="PS50088">
    <property type="entry name" value="ANK_REPEAT"/>
    <property type="match status" value="2"/>
</dbReference>
<sequence>MATVNPISQEERFLTAVRDGDVSYVEQVLESKHETGLEINLSDRNGKSALTLAVLQGNLLIIKLLLTHGARLGDALLRAVDTQFLDAVQLICKHSESLEPETRKSVIGCHPENDDFHPDLTPIVLAAHHNNYMILKTLLKYGATIPDPDSSDFQRTEKHTLQRSVGTLNVYRALSSGYYISLTAHDPIGHAFTLSSKLGEMSNLEYEFRAEYTELSESVEQYAADILAQARDSDELTSILTHNDNVQPSDENNAKDTALFKVFHAISCEQKKFVAHPHCQQLLIKRFYGKMSFMRDWSLFKQLLLSLVIMLMYPFTSLLYIFLGSGKVMDFVSTPYVKFLMDIASRMTFLVFLLITTIVPPSVTTEEVITGQGDPNQFSQVPLTVIILILLWIVGMTWAEIKAIWKGGVSSYMKDGANVLDFAILALFWSYMVLTLISYFQIQRDAAARAATTSFPGLSSAPPLPPGQPTPGDTTAPTFVPATANLSELISLADIKQYISATILDTEVAVDGVVRSELDRMLDVLLENLTCGEEAATPAPPQDPVLEFDPLHPALVADAVFAIATVVTFLRLLILTVSSQLVGPLQISLGGMLFDIAKFIMVFIIVWFAFSLGLNQIYQAYQEIDFTLCLAEGLGDCRPGPFYDVGQSMLTLFWSLFGLESLDIIKVNHAKHGFTEAVGTILFALYMMFAVVVMLNALIAMMSNTYTRVEENSDTEWKFARARMWVHFLHVGGTVPPPFNVIPTRTAITQLFSSCYRRCCVTRRNQNGKNKIAEHAYKKIARLLAERYILDHSSSSGGDAENAVSRADVMAIRNDVAVFRYETFKSLNAADQSFDNLQDVLANIKLQLQKVDDIGAKTEQLDTSVKDLKERNRVIRSTVDGMAASLLRSRAGRSLVGH</sequence>
<dbReference type="Pfam" id="PF08344">
    <property type="entry name" value="TRP_2"/>
    <property type="match status" value="1"/>
</dbReference>
<evidence type="ECO:0000256" key="12">
    <source>
        <dbReference type="SAM" id="Phobius"/>
    </source>
</evidence>
<dbReference type="PROSITE" id="PS50297">
    <property type="entry name" value="ANK_REP_REGION"/>
    <property type="match status" value="1"/>
</dbReference>
<name>A0A914APH1_PATMI</name>
<feature type="transmembrane region" description="Helical" evidence="12">
    <location>
        <begin position="587"/>
        <end position="610"/>
    </location>
</feature>
<evidence type="ECO:0000256" key="1">
    <source>
        <dbReference type="ARBA" id="ARBA00004141"/>
    </source>
</evidence>
<dbReference type="InterPro" id="IPR005821">
    <property type="entry name" value="Ion_trans_dom"/>
</dbReference>
<evidence type="ECO:0000256" key="8">
    <source>
        <dbReference type="ARBA" id="ARBA00023136"/>
    </source>
</evidence>
<keyword evidence="6 10" id="KW-0040">ANK repeat</keyword>
<dbReference type="Pfam" id="PF00520">
    <property type="entry name" value="Ion_trans"/>
    <property type="match status" value="1"/>
</dbReference>
<reference evidence="14" key="1">
    <citation type="submission" date="2022-11" db="UniProtKB">
        <authorList>
            <consortium name="EnsemblMetazoa"/>
        </authorList>
    </citation>
    <scope>IDENTIFICATION</scope>
</reference>
<dbReference type="InterPro" id="IPR002110">
    <property type="entry name" value="Ankyrin_rpt"/>
</dbReference>
<dbReference type="SMART" id="SM00248">
    <property type="entry name" value="ANK"/>
    <property type="match status" value="2"/>
</dbReference>
<keyword evidence="9" id="KW-0407">Ion channel</keyword>
<dbReference type="SUPFAM" id="SSF48403">
    <property type="entry name" value="Ankyrin repeat"/>
    <property type="match status" value="1"/>
</dbReference>
<feature type="domain" description="Transient receptor ion channel" evidence="13">
    <location>
        <begin position="147"/>
        <end position="209"/>
    </location>
</feature>
<dbReference type="Gene3D" id="1.10.287.70">
    <property type="match status" value="1"/>
</dbReference>
<keyword evidence="15" id="KW-1185">Reference proteome</keyword>
<dbReference type="PANTHER" id="PTHR10117">
    <property type="entry name" value="TRANSIENT RECEPTOR POTENTIAL CHANNEL"/>
    <property type="match status" value="1"/>
</dbReference>
<dbReference type="OMA" id="ICKHSES"/>
<feature type="transmembrane region" description="Helical" evidence="12">
    <location>
        <begin position="383"/>
        <end position="401"/>
    </location>
</feature>
<dbReference type="GO" id="GO:0015279">
    <property type="term" value="F:store-operated calcium channel activity"/>
    <property type="evidence" value="ECO:0007669"/>
    <property type="project" value="TreeGrafter"/>
</dbReference>
<feature type="transmembrane region" description="Helical" evidence="12">
    <location>
        <begin position="677"/>
        <end position="702"/>
    </location>
</feature>
<dbReference type="Proteomes" id="UP000887568">
    <property type="component" value="Unplaced"/>
</dbReference>
<dbReference type="GO" id="GO:0070679">
    <property type="term" value="F:inositol 1,4,5 trisphosphate binding"/>
    <property type="evidence" value="ECO:0007669"/>
    <property type="project" value="TreeGrafter"/>
</dbReference>
<evidence type="ECO:0000256" key="2">
    <source>
        <dbReference type="ARBA" id="ARBA00022448"/>
    </source>
</evidence>
<feature type="repeat" description="ANK" evidence="10">
    <location>
        <begin position="45"/>
        <end position="72"/>
    </location>
</feature>
<evidence type="ECO:0000259" key="13">
    <source>
        <dbReference type="SMART" id="SM01420"/>
    </source>
</evidence>
<keyword evidence="2" id="KW-0813">Transport</keyword>
<evidence type="ECO:0000256" key="9">
    <source>
        <dbReference type="ARBA" id="ARBA00023303"/>
    </source>
</evidence>
<keyword evidence="3 12" id="KW-0812">Transmembrane</keyword>
<evidence type="ECO:0000256" key="10">
    <source>
        <dbReference type="PROSITE-ProRule" id="PRU00023"/>
    </source>
</evidence>
<feature type="transmembrane region" description="Helical" evidence="12">
    <location>
        <begin position="422"/>
        <end position="442"/>
    </location>
</feature>
<protein>
    <recommendedName>
        <fullName evidence="13">Transient receptor ion channel domain-containing protein</fullName>
    </recommendedName>
</protein>